<reference evidence="1 2" key="1">
    <citation type="submission" date="2017-08" db="EMBL/GenBank/DDBJ databases">
        <title>Infants hospitalized years apart are colonized by the same room-sourced microbial strains.</title>
        <authorList>
            <person name="Brooks B."/>
            <person name="Olm M.R."/>
            <person name="Firek B.A."/>
            <person name="Baker R."/>
            <person name="Thomas B.C."/>
            <person name="Morowitz M.J."/>
            <person name="Banfield J.F."/>
        </authorList>
    </citation>
    <scope>NUCLEOTIDE SEQUENCE [LARGE SCALE GENOMIC DNA]</scope>
    <source>
        <strain evidence="1">S2_003_000_R2_14</strain>
    </source>
</reference>
<name>A0A2W5T3R6_9BACT</name>
<sequence length="164" mass="18093">MSSELSAASKKKIAQLKASARFKRYDKKSQTSELAELTETLLRHQRVEAAFDNHTIDDDYLMSLTIHDGGVLGAWRLLSLVESEALEIGETNTAELKAVAKNYAKANVEGYSKTWLFAVGKGGRALGFLADFRGYVFELGANGKTKRIAETYLDWLEAVVEAAD</sequence>
<evidence type="ECO:0000313" key="1">
    <source>
        <dbReference type="EMBL" id="PZR06065.1"/>
    </source>
</evidence>
<comment type="caution">
    <text evidence="1">The sequence shown here is derived from an EMBL/GenBank/DDBJ whole genome shotgun (WGS) entry which is preliminary data.</text>
</comment>
<proteinExistence type="predicted"/>
<dbReference type="EMBL" id="QFQP01000040">
    <property type="protein sequence ID" value="PZR06065.1"/>
    <property type="molecule type" value="Genomic_DNA"/>
</dbReference>
<protein>
    <submittedName>
        <fullName evidence="1">Uncharacterized protein</fullName>
    </submittedName>
</protein>
<dbReference type="Proteomes" id="UP000249061">
    <property type="component" value="Unassembled WGS sequence"/>
</dbReference>
<gene>
    <name evidence="1" type="ORF">DI536_31065</name>
</gene>
<accession>A0A2W5T3R6</accession>
<organism evidence="1 2">
    <name type="scientific">Archangium gephyra</name>
    <dbReference type="NCBI Taxonomy" id="48"/>
    <lineage>
        <taxon>Bacteria</taxon>
        <taxon>Pseudomonadati</taxon>
        <taxon>Myxococcota</taxon>
        <taxon>Myxococcia</taxon>
        <taxon>Myxococcales</taxon>
        <taxon>Cystobacterineae</taxon>
        <taxon>Archangiaceae</taxon>
        <taxon>Archangium</taxon>
    </lineage>
</organism>
<evidence type="ECO:0000313" key="2">
    <source>
        <dbReference type="Proteomes" id="UP000249061"/>
    </source>
</evidence>
<dbReference type="AlphaFoldDB" id="A0A2W5T3R6"/>